<dbReference type="EMBL" id="AEEH01000048">
    <property type="protein sequence ID" value="EFM24800.1"/>
    <property type="molecule type" value="Genomic_DNA"/>
</dbReference>
<proteinExistence type="predicted"/>
<evidence type="ECO:0000313" key="1">
    <source>
        <dbReference type="EMBL" id="EFM24800.1"/>
    </source>
</evidence>
<dbReference type="AlphaFoldDB" id="E0NNC7"/>
<sequence>MRIDELVKRLEKIEKKHNLHFKVRKYIFETEIFMVADEDLKDLMIARIYERKANALETMYVNFLSLEDDIRAELLDIFVEYAKTPPDEREEEKRFIVPLPGLVTTDGEQQYLTHKEEHFFACRRNKDLRQTWKEKHLKYIPEEYRKYAVELSSVE</sequence>
<dbReference type="STRING" id="862517.HMPREF9225_1666"/>
<dbReference type="OrthoDB" id="1693033at2"/>
<name>E0NNC7_9FIRM</name>
<protein>
    <submittedName>
        <fullName evidence="1">Uncharacterized protein</fullName>
    </submittedName>
</protein>
<dbReference type="RefSeq" id="WP_008902441.1">
    <property type="nucleotide sequence ID" value="NZ_GL397071.1"/>
</dbReference>
<accession>E0NNC7</accession>
<organism evidence="1 2">
    <name type="scientific">Peptoniphilus duerdenii ATCC BAA-1640</name>
    <dbReference type="NCBI Taxonomy" id="862517"/>
    <lineage>
        <taxon>Bacteria</taxon>
        <taxon>Bacillati</taxon>
        <taxon>Bacillota</taxon>
        <taxon>Tissierellia</taxon>
        <taxon>Tissierellales</taxon>
        <taxon>Peptoniphilaceae</taxon>
        <taxon>Peptoniphilus</taxon>
    </lineage>
</organism>
<dbReference type="Proteomes" id="UP000003280">
    <property type="component" value="Unassembled WGS sequence"/>
</dbReference>
<gene>
    <name evidence="1" type="ORF">HMPREF9225_1666</name>
</gene>
<dbReference type="HOGENOM" id="CLU_1872807_0_0_9"/>
<reference evidence="1 2" key="1">
    <citation type="submission" date="2010-07" db="EMBL/GenBank/DDBJ databases">
        <authorList>
            <person name="Muzny D."/>
            <person name="Qin X."/>
            <person name="Deng J."/>
            <person name="Jiang H."/>
            <person name="Liu Y."/>
            <person name="Qu J."/>
            <person name="Song X.-Z."/>
            <person name="Zhang L."/>
            <person name="Thornton R."/>
            <person name="Coyle M."/>
            <person name="Francisco L."/>
            <person name="Jackson L."/>
            <person name="Javaid M."/>
            <person name="Korchina V."/>
            <person name="Kovar C."/>
            <person name="Mata R."/>
            <person name="Mathew T."/>
            <person name="Ngo R."/>
            <person name="Nguyen L."/>
            <person name="Nguyen N."/>
            <person name="Okwuonu G."/>
            <person name="Ongeri F."/>
            <person name="Pham C."/>
            <person name="Simmons D."/>
            <person name="Wilczek-Boney K."/>
            <person name="Hale W."/>
            <person name="Jakkamsetti A."/>
            <person name="Pham P."/>
            <person name="Ruth R."/>
            <person name="San Lucas F."/>
            <person name="Warren J."/>
            <person name="Zhang J."/>
            <person name="Zhao Z."/>
            <person name="Zhou C."/>
            <person name="Zhu D."/>
            <person name="Lee S."/>
            <person name="Bess C."/>
            <person name="Blankenburg K."/>
            <person name="Forbes L."/>
            <person name="Fu Q."/>
            <person name="Gubbala S."/>
            <person name="Hirani K."/>
            <person name="Jayaseelan J.C."/>
            <person name="Lara F."/>
            <person name="Munidasa M."/>
            <person name="Palculict T."/>
            <person name="Patil S."/>
            <person name="Pu L.-L."/>
            <person name="Saada N."/>
            <person name="Tang L."/>
            <person name="Weissenberger G."/>
            <person name="Zhu Y."/>
            <person name="Hemphill L."/>
            <person name="Shang Y."/>
            <person name="Youmans B."/>
            <person name="Ayvaz T."/>
            <person name="Ross M."/>
            <person name="Santibanez J."/>
            <person name="Aqrawi P."/>
            <person name="Gross S."/>
            <person name="Joshi V."/>
            <person name="Fowler G."/>
            <person name="Nazareth L."/>
            <person name="Reid J."/>
            <person name="Worley K."/>
            <person name="Petrosino J."/>
            <person name="Highlander S."/>
            <person name="Gibbs R."/>
        </authorList>
    </citation>
    <scope>NUCLEOTIDE SEQUENCE [LARGE SCALE GENOMIC DNA]</scope>
    <source>
        <strain evidence="1 2">ATCC BAA-1640</strain>
    </source>
</reference>
<evidence type="ECO:0000313" key="2">
    <source>
        <dbReference type="Proteomes" id="UP000003280"/>
    </source>
</evidence>
<keyword evidence="2" id="KW-1185">Reference proteome</keyword>
<comment type="caution">
    <text evidence="1">The sequence shown here is derived from an EMBL/GenBank/DDBJ whole genome shotgun (WGS) entry which is preliminary data.</text>
</comment>